<dbReference type="EMBL" id="JASBWT010000005">
    <property type="protein sequence ID" value="KAJ9104553.1"/>
    <property type="molecule type" value="Genomic_DNA"/>
</dbReference>
<protein>
    <submittedName>
        <fullName evidence="1">Uncharacterized protein</fullName>
    </submittedName>
</protein>
<keyword evidence="2" id="KW-1185">Reference proteome</keyword>
<name>A0ACC2VZJ6_9TREE</name>
<comment type="caution">
    <text evidence="1">The sequence shown here is derived from an EMBL/GenBank/DDBJ whole genome shotgun (WGS) entry which is preliminary data.</text>
</comment>
<organism evidence="1 2">
    <name type="scientific">Naganishia friedmannii</name>
    <dbReference type="NCBI Taxonomy" id="89922"/>
    <lineage>
        <taxon>Eukaryota</taxon>
        <taxon>Fungi</taxon>
        <taxon>Dikarya</taxon>
        <taxon>Basidiomycota</taxon>
        <taxon>Agaricomycotina</taxon>
        <taxon>Tremellomycetes</taxon>
        <taxon>Filobasidiales</taxon>
        <taxon>Filobasidiaceae</taxon>
        <taxon>Naganishia</taxon>
    </lineage>
</organism>
<proteinExistence type="predicted"/>
<evidence type="ECO:0000313" key="1">
    <source>
        <dbReference type="EMBL" id="KAJ9104553.1"/>
    </source>
</evidence>
<accession>A0ACC2VZJ6</accession>
<gene>
    <name evidence="1" type="ORF">QFC21_002050</name>
</gene>
<sequence length="849" mass="91255">MSGRRVPPPLPPKPGSVSRINTAATNNLNTGSRTQPEGVNNSMASPRRPTLGSSTSSSFSFSASASSWASKAKSGLNNYAKPMAKAALVGASNYVEAASDYLHESRTGEERSRGNSDDDSKASRGLARKLAEPQEKLNLLPQWAVCVPRKNKAGQVIQHESGIPEFDLHVHVTGYYSSLTPAENAPTLLKVALRIMRSVAALPPLISEGARQFEDKLSTSPVSTPVLEKIADEVDHDMLKARLKPTRSSTMSSVNTVSSRTSGIDNSAERLLANITDEQLQALHANLEERLAPFRSSVSQRRVQVSIYPIVLDDTAQSQQLDDIQPNFTEKPLITNVFTTSPQGLFSHKIVIPWERIISHGPSLQLAFGGLPISNPYNPNKGLYIHAQLLTEGGPSQLPSSASSLSPSKSEGFEEREASRGLKPVDSGVTRVDDGANAFFSSTVKPVSQGSGGEMGGLQSLGKTEITASVFSNISSTGGVRIISDLDDTVKYSNILGGAREAFRNAFCRAVADVGIEGMSDLYRTLADAGVAGYHYVSNSPNELFPVLQSFFRHHHFPGGYSLMLKYYGGKHLVNAFLEEPGDRKRPGVMAVMDSFPEAKFILIGDSGEQDLELYVAVAKARPDRVLAIAIRDVSTAVAAKSKKSPSRQPTASEIDFTSLTEALSHVDGQDQAAKAGMGGRKRDAAKKLFRSPSGLDLRNLRLSSPSEMNTPTSSHTTSRKQGSGSSLSSLTDSKPAADTLPLMDSVENESSFGQSIPGSAMSQDKISSAGASGPSSDAAIIMEEEIKEAEEEFQELSATQAKLLKRAAEWSERMKRASHEVPEGIALIQFREPDEIEDTLLQMVKSHS</sequence>
<reference evidence="1" key="1">
    <citation type="submission" date="2023-04" db="EMBL/GenBank/DDBJ databases">
        <title>Draft Genome sequencing of Naganishia species isolated from polar environments using Oxford Nanopore Technology.</title>
        <authorList>
            <person name="Leo P."/>
            <person name="Venkateswaran K."/>
        </authorList>
    </citation>
    <scope>NUCLEOTIDE SEQUENCE</scope>
    <source>
        <strain evidence="1">MNA-CCFEE 5423</strain>
    </source>
</reference>
<dbReference type="Proteomes" id="UP001227268">
    <property type="component" value="Unassembled WGS sequence"/>
</dbReference>
<evidence type="ECO:0000313" key="2">
    <source>
        <dbReference type="Proteomes" id="UP001227268"/>
    </source>
</evidence>